<dbReference type="Pfam" id="PF13177">
    <property type="entry name" value="DNA_pol3_delta2"/>
    <property type="match status" value="1"/>
</dbReference>
<dbReference type="SUPFAM" id="SSF52540">
    <property type="entry name" value="P-loop containing nucleoside triphosphate hydrolases"/>
    <property type="match status" value="1"/>
</dbReference>
<dbReference type="PANTHER" id="PTHR11669">
    <property type="entry name" value="REPLICATION FACTOR C / DNA POLYMERASE III GAMMA-TAU SUBUNIT"/>
    <property type="match status" value="1"/>
</dbReference>
<dbReference type="GO" id="GO:0009360">
    <property type="term" value="C:DNA polymerase III complex"/>
    <property type="evidence" value="ECO:0007669"/>
    <property type="project" value="TreeGrafter"/>
</dbReference>
<dbReference type="AlphaFoldDB" id="A0A845MC24"/>
<dbReference type="GO" id="GO:0008408">
    <property type="term" value="F:3'-5' exonuclease activity"/>
    <property type="evidence" value="ECO:0007669"/>
    <property type="project" value="InterPro"/>
</dbReference>
<dbReference type="Proteomes" id="UP000445696">
    <property type="component" value="Unassembled WGS sequence"/>
</dbReference>
<dbReference type="EC" id="2.7.7.7" evidence="1"/>
<proteinExistence type="predicted"/>
<dbReference type="InterPro" id="IPR004622">
    <property type="entry name" value="DNA_pol_HolB"/>
</dbReference>
<evidence type="ECO:0000313" key="2">
    <source>
        <dbReference type="Proteomes" id="UP000445696"/>
    </source>
</evidence>
<dbReference type="NCBIfam" id="TIGR00678">
    <property type="entry name" value="holB"/>
    <property type="match status" value="1"/>
</dbReference>
<comment type="caution">
    <text evidence="1">The sequence shown here is derived from an EMBL/GenBank/DDBJ whole genome shotgun (WGS) entry which is preliminary data.</text>
</comment>
<sequence>MSDIPLSDKLDGYPHPQDTGRLIGHEAAEKLFLGNYLSGRFHHAWLVTGAKGVGKATFAYRAAKFLLCQDGEGAGGLFGPPETLDVSENHPSLALLRAGSHPGLAVLRRQYDTKNKKFFTVIRVDEVRALNSFFQLTASEGSWRIVIIDPVDDMNASAANAILKILEEPPKKTLFLLLSHTPAGLLPTIRSRCRQLALRPLNDAHMREVLTPYCEILSPEQLEMLLILAEGSPGKALRLLDAKGLEIFTAILDIFRGYPRLDAEKLHALADSSGTKDAEAVYRSICELYPWWLTRLVRAASENFETDILVPGEADIMKRMAAAHPPSAWANLWDKGNELIKKADSINLDRKQVVLNLFLNVERMGR</sequence>
<reference evidence="1 2" key="1">
    <citation type="journal article" date="2014" name="Int. J. Syst. Evol. Microbiol.">
        <title>Sneathiella chungangensis sp. nov., isolated from a marine sand, and emended description of the genus Sneathiella.</title>
        <authorList>
            <person name="Siamphan C."/>
            <person name="Kim H."/>
            <person name="Lee J.S."/>
            <person name="Kim W."/>
        </authorList>
    </citation>
    <scope>NUCLEOTIDE SEQUENCE [LARGE SCALE GENOMIC DNA]</scope>
    <source>
        <strain evidence="1 2">KCTC 32476</strain>
    </source>
</reference>
<dbReference type="InterPro" id="IPR050238">
    <property type="entry name" value="DNA_Rep/Repair_Clamp_Loader"/>
</dbReference>
<dbReference type="NCBIfam" id="NF005677">
    <property type="entry name" value="PRK07471.1"/>
    <property type="match status" value="1"/>
</dbReference>
<keyword evidence="1" id="KW-0808">Transferase</keyword>
<dbReference type="EMBL" id="WTVA01000001">
    <property type="protein sequence ID" value="MZR20930.1"/>
    <property type="molecule type" value="Genomic_DNA"/>
</dbReference>
<evidence type="ECO:0000313" key="1">
    <source>
        <dbReference type="EMBL" id="MZR20930.1"/>
    </source>
</evidence>
<dbReference type="PANTHER" id="PTHR11669:SF8">
    <property type="entry name" value="DNA POLYMERASE III SUBUNIT DELTA"/>
    <property type="match status" value="1"/>
</dbReference>
<keyword evidence="1" id="KW-0548">Nucleotidyltransferase</keyword>
<dbReference type="GO" id="GO:0006261">
    <property type="term" value="P:DNA-templated DNA replication"/>
    <property type="evidence" value="ECO:0007669"/>
    <property type="project" value="TreeGrafter"/>
</dbReference>
<dbReference type="RefSeq" id="WP_161337347.1">
    <property type="nucleotide sequence ID" value="NZ_JBHSDG010000002.1"/>
</dbReference>
<dbReference type="Gene3D" id="3.40.50.300">
    <property type="entry name" value="P-loop containing nucleotide triphosphate hydrolases"/>
    <property type="match status" value="1"/>
</dbReference>
<name>A0A845MC24_9PROT</name>
<protein>
    <submittedName>
        <fullName evidence="1">DNA polymerase III subunit delta</fullName>
        <ecNumber evidence="1">2.7.7.7</ecNumber>
    </submittedName>
</protein>
<dbReference type="OrthoDB" id="9810148at2"/>
<dbReference type="GO" id="GO:0003887">
    <property type="term" value="F:DNA-directed DNA polymerase activity"/>
    <property type="evidence" value="ECO:0007669"/>
    <property type="project" value="UniProtKB-EC"/>
</dbReference>
<gene>
    <name evidence="1" type="ORF">GQF03_01140</name>
</gene>
<organism evidence="1 2">
    <name type="scientific">Sneathiella chungangensis</name>
    <dbReference type="NCBI Taxonomy" id="1418234"/>
    <lineage>
        <taxon>Bacteria</taxon>
        <taxon>Pseudomonadati</taxon>
        <taxon>Pseudomonadota</taxon>
        <taxon>Alphaproteobacteria</taxon>
        <taxon>Sneathiellales</taxon>
        <taxon>Sneathiellaceae</taxon>
        <taxon>Sneathiella</taxon>
    </lineage>
</organism>
<accession>A0A845MC24</accession>
<dbReference type="InterPro" id="IPR027417">
    <property type="entry name" value="P-loop_NTPase"/>
</dbReference>
<keyword evidence="2" id="KW-1185">Reference proteome</keyword>